<evidence type="ECO:0000256" key="1">
    <source>
        <dbReference type="ARBA" id="ARBA00004141"/>
    </source>
</evidence>
<comment type="caution">
    <text evidence="8">The sequence shown here is derived from an EMBL/GenBank/DDBJ whole genome shotgun (WGS) entry which is preliminary data.</text>
</comment>
<sequence>MTEGSAKSAMPSAGMEYNVAFLRSIRGVLKIAELVTVFVAFVCFTTATGPSYIAATCMELLLTAALILLYVLKLNKKITLFFWPLIDVFNSLFAAMFMFVISMIAVTNYSAKGTLGGGIMGLMATGLWCGDAFLLFRKVTFNQMRTMSAPVN</sequence>
<dbReference type="Pfam" id="PF01284">
    <property type="entry name" value="MARVEL"/>
    <property type="match status" value="1"/>
</dbReference>
<feature type="transmembrane region" description="Helical" evidence="6">
    <location>
        <begin position="27"/>
        <end position="47"/>
    </location>
</feature>
<dbReference type="GO" id="GO:0016020">
    <property type="term" value="C:membrane"/>
    <property type="evidence" value="ECO:0007669"/>
    <property type="project" value="UniProtKB-SubCell"/>
</dbReference>
<dbReference type="EMBL" id="JAFDVH010000011">
    <property type="protein sequence ID" value="KAG7468555.1"/>
    <property type="molecule type" value="Genomic_DNA"/>
</dbReference>
<feature type="transmembrane region" description="Helical" evidence="6">
    <location>
        <begin position="118"/>
        <end position="136"/>
    </location>
</feature>
<evidence type="ECO:0000313" key="9">
    <source>
        <dbReference type="Proteomes" id="UP001046870"/>
    </source>
</evidence>
<proteinExistence type="predicted"/>
<feature type="transmembrane region" description="Helical" evidence="6">
    <location>
        <begin position="53"/>
        <end position="72"/>
    </location>
</feature>
<name>A0A9D3PUU7_MEGAT</name>
<gene>
    <name evidence="8" type="ORF">MATL_G00144220</name>
</gene>
<evidence type="ECO:0000256" key="6">
    <source>
        <dbReference type="SAM" id="Phobius"/>
    </source>
</evidence>
<dbReference type="PROSITE" id="PS51225">
    <property type="entry name" value="MARVEL"/>
    <property type="match status" value="1"/>
</dbReference>
<dbReference type="PANTHER" id="PTHR22776:SF45">
    <property type="entry name" value="CHEMOKINE-LIKE FACTOR"/>
    <property type="match status" value="1"/>
</dbReference>
<reference evidence="8" key="1">
    <citation type="submission" date="2021-01" db="EMBL/GenBank/DDBJ databases">
        <authorList>
            <person name="Zahm M."/>
            <person name="Roques C."/>
            <person name="Cabau C."/>
            <person name="Klopp C."/>
            <person name="Donnadieu C."/>
            <person name="Jouanno E."/>
            <person name="Lampietro C."/>
            <person name="Louis A."/>
            <person name="Herpin A."/>
            <person name="Echchiki A."/>
            <person name="Berthelot C."/>
            <person name="Parey E."/>
            <person name="Roest-Crollius H."/>
            <person name="Braasch I."/>
            <person name="Postlethwait J."/>
            <person name="Bobe J."/>
            <person name="Montfort J."/>
            <person name="Bouchez O."/>
            <person name="Begum T."/>
            <person name="Mejri S."/>
            <person name="Adams A."/>
            <person name="Chen W.-J."/>
            <person name="Guiguen Y."/>
        </authorList>
    </citation>
    <scope>NUCLEOTIDE SEQUENCE</scope>
    <source>
        <strain evidence="8">YG-15Mar2019-1</strain>
        <tissue evidence="8">Brain</tissue>
    </source>
</reference>
<evidence type="ECO:0000256" key="2">
    <source>
        <dbReference type="ARBA" id="ARBA00022692"/>
    </source>
</evidence>
<dbReference type="InterPro" id="IPR008253">
    <property type="entry name" value="Marvel"/>
</dbReference>
<accession>A0A9D3PUU7</accession>
<dbReference type="InterPro" id="IPR050578">
    <property type="entry name" value="MARVEL-CKLF_proteins"/>
</dbReference>
<evidence type="ECO:0000256" key="5">
    <source>
        <dbReference type="PROSITE-ProRule" id="PRU00581"/>
    </source>
</evidence>
<feature type="transmembrane region" description="Helical" evidence="6">
    <location>
        <begin position="84"/>
        <end position="106"/>
    </location>
</feature>
<keyword evidence="3 6" id="KW-1133">Transmembrane helix</keyword>
<organism evidence="8 9">
    <name type="scientific">Megalops atlanticus</name>
    <name type="common">Tarpon</name>
    <name type="synonym">Clupea gigantea</name>
    <dbReference type="NCBI Taxonomy" id="7932"/>
    <lineage>
        <taxon>Eukaryota</taxon>
        <taxon>Metazoa</taxon>
        <taxon>Chordata</taxon>
        <taxon>Craniata</taxon>
        <taxon>Vertebrata</taxon>
        <taxon>Euteleostomi</taxon>
        <taxon>Actinopterygii</taxon>
        <taxon>Neopterygii</taxon>
        <taxon>Teleostei</taxon>
        <taxon>Elopiformes</taxon>
        <taxon>Megalopidae</taxon>
        <taxon>Megalops</taxon>
    </lineage>
</organism>
<comment type="subcellular location">
    <subcellularLocation>
        <location evidence="1">Membrane</location>
        <topology evidence="1">Multi-pass membrane protein</topology>
    </subcellularLocation>
</comment>
<dbReference type="Proteomes" id="UP001046870">
    <property type="component" value="Chromosome 11"/>
</dbReference>
<evidence type="ECO:0000259" key="7">
    <source>
        <dbReference type="PROSITE" id="PS51225"/>
    </source>
</evidence>
<protein>
    <recommendedName>
        <fullName evidence="7">MARVEL domain-containing protein</fullName>
    </recommendedName>
</protein>
<dbReference type="OrthoDB" id="5976667at2759"/>
<evidence type="ECO:0000256" key="4">
    <source>
        <dbReference type="ARBA" id="ARBA00023136"/>
    </source>
</evidence>
<evidence type="ECO:0000313" key="8">
    <source>
        <dbReference type="EMBL" id="KAG7468555.1"/>
    </source>
</evidence>
<keyword evidence="2 5" id="KW-0812">Transmembrane</keyword>
<dbReference type="PANTHER" id="PTHR22776">
    <property type="entry name" value="MARVEL-CONTAINING POTENTIAL LIPID RAFT-ASSOCIATED PROTEIN"/>
    <property type="match status" value="1"/>
</dbReference>
<evidence type="ECO:0000256" key="3">
    <source>
        <dbReference type="ARBA" id="ARBA00022989"/>
    </source>
</evidence>
<dbReference type="AlphaFoldDB" id="A0A9D3PUU7"/>
<feature type="domain" description="MARVEL" evidence="7">
    <location>
        <begin position="21"/>
        <end position="140"/>
    </location>
</feature>
<keyword evidence="4 5" id="KW-0472">Membrane</keyword>
<keyword evidence="9" id="KW-1185">Reference proteome</keyword>